<evidence type="ECO:0000313" key="3">
    <source>
        <dbReference type="Proteomes" id="UP001357485"/>
    </source>
</evidence>
<evidence type="ECO:0000313" key="2">
    <source>
        <dbReference type="EMBL" id="KAK5049206.1"/>
    </source>
</evidence>
<feature type="compositionally biased region" description="Basic residues" evidence="1">
    <location>
        <begin position="165"/>
        <end position="177"/>
    </location>
</feature>
<feature type="non-terminal residue" evidence="2">
    <location>
        <position position="177"/>
    </location>
</feature>
<feature type="compositionally biased region" description="Low complexity" evidence="1">
    <location>
        <begin position="14"/>
        <end position="23"/>
    </location>
</feature>
<sequence>IVPTRVPQGVGATAPRRAASASPCPRPRPHHRHRRASSRSVQLRTPPLTDVAPAEPTPPDAPAALGDLHQRACRHPDLQRHFPPRRPADLLQRRVRDAGPARPQRARLLLRPLAAAAVEEIPAPRARLLRPHHPRHLGPRALPPRQPLRRPARLQHQDAVSAAVGRRHQTRSHQHHQ</sequence>
<feature type="region of interest" description="Disordered" evidence="1">
    <location>
        <begin position="1"/>
        <end position="103"/>
    </location>
</feature>
<organism evidence="2 3">
    <name type="scientific">Cryomyces antarcticus</name>
    <dbReference type="NCBI Taxonomy" id="329879"/>
    <lineage>
        <taxon>Eukaryota</taxon>
        <taxon>Fungi</taxon>
        <taxon>Dikarya</taxon>
        <taxon>Ascomycota</taxon>
        <taxon>Pezizomycotina</taxon>
        <taxon>Dothideomycetes</taxon>
        <taxon>Dothideomycetes incertae sedis</taxon>
        <taxon>Cryomyces</taxon>
    </lineage>
</organism>
<dbReference type="EMBL" id="JAVRRA010027900">
    <property type="protein sequence ID" value="KAK5049206.1"/>
    <property type="molecule type" value="Genomic_DNA"/>
</dbReference>
<feature type="non-terminal residue" evidence="2">
    <location>
        <position position="1"/>
    </location>
</feature>
<feature type="compositionally biased region" description="Basic and acidic residues" evidence="1">
    <location>
        <begin position="68"/>
        <end position="99"/>
    </location>
</feature>
<feature type="compositionally biased region" description="Basic residues" evidence="1">
    <location>
        <begin position="127"/>
        <end position="138"/>
    </location>
</feature>
<evidence type="ECO:0000256" key="1">
    <source>
        <dbReference type="SAM" id="MobiDB-lite"/>
    </source>
</evidence>
<name>A0ABR0IV59_9PEZI</name>
<feature type="compositionally biased region" description="Basic residues" evidence="1">
    <location>
        <begin position="27"/>
        <end position="37"/>
    </location>
</feature>
<gene>
    <name evidence="2" type="ORF">LTR16_010978</name>
</gene>
<keyword evidence="3" id="KW-1185">Reference proteome</keyword>
<comment type="caution">
    <text evidence="2">The sequence shown here is derived from an EMBL/GenBank/DDBJ whole genome shotgun (WGS) entry which is preliminary data.</text>
</comment>
<feature type="region of interest" description="Disordered" evidence="1">
    <location>
        <begin position="125"/>
        <end position="177"/>
    </location>
</feature>
<accession>A0ABR0IV59</accession>
<reference evidence="2 3" key="1">
    <citation type="submission" date="2023-08" db="EMBL/GenBank/DDBJ databases">
        <title>Black Yeasts Isolated from many extreme environments.</title>
        <authorList>
            <person name="Coleine C."/>
            <person name="Stajich J.E."/>
            <person name="Selbmann L."/>
        </authorList>
    </citation>
    <scope>NUCLEOTIDE SEQUENCE [LARGE SCALE GENOMIC DNA]</scope>
    <source>
        <strain evidence="2 3">CCFEE 536</strain>
    </source>
</reference>
<dbReference type="Proteomes" id="UP001357485">
    <property type="component" value="Unassembled WGS sequence"/>
</dbReference>
<proteinExistence type="predicted"/>
<protein>
    <submittedName>
        <fullName evidence="2">Uncharacterized protein</fullName>
    </submittedName>
</protein>